<organism evidence="1 2">
    <name type="scientific">Citrobacter braakii</name>
    <dbReference type="NCBI Taxonomy" id="57706"/>
    <lineage>
        <taxon>Bacteria</taxon>
        <taxon>Pseudomonadati</taxon>
        <taxon>Pseudomonadota</taxon>
        <taxon>Gammaproteobacteria</taxon>
        <taxon>Enterobacterales</taxon>
        <taxon>Enterobacteriaceae</taxon>
        <taxon>Citrobacter</taxon>
        <taxon>Citrobacter freundii complex</taxon>
    </lineage>
</organism>
<reference evidence="1" key="1">
    <citation type="submission" date="2020-09" db="EMBL/GenBank/DDBJ databases">
        <title>Characterization of IncC plasmids in Enterobacterales of food-producing animals originating from China.</title>
        <authorList>
            <person name="Zhang Y."/>
            <person name="Lei C.-W."/>
        </authorList>
    </citation>
    <scope>NUCLEOTIDE SEQUENCE</scope>
    <source>
        <strain evidence="1">CC1</strain>
    </source>
</reference>
<dbReference type="EMBL" id="JACXSK010000002">
    <property type="protein sequence ID" value="MBD3122146.1"/>
    <property type="molecule type" value="Genomic_DNA"/>
</dbReference>
<evidence type="ECO:0000313" key="1">
    <source>
        <dbReference type="EMBL" id="MBD3122146.1"/>
    </source>
</evidence>
<dbReference type="InterPro" id="IPR036291">
    <property type="entry name" value="NAD(P)-bd_dom_sf"/>
</dbReference>
<accession>A0A8I0G3C6</accession>
<protein>
    <submittedName>
        <fullName evidence="1">NAD(P)-dependent oxidoreductase</fullName>
    </submittedName>
</protein>
<dbReference type="Gene3D" id="3.40.50.720">
    <property type="entry name" value="NAD(P)-binding Rossmann-like Domain"/>
    <property type="match status" value="1"/>
</dbReference>
<gene>
    <name evidence="1" type="ORF">ID160_05640</name>
</gene>
<sequence length="261" mass="29688">MTKALIGYTGFVGTTLLKQTKFDDFYRSTNINDIKGKKFDLVVCAGAPAKKWIANADPKGDQEIIDSLIDCLDSIECKTFILISTVDVFKSPNGVDENSVIDTQELHAYGLNRYRLEQFVSKRFQQHLIVRLPGLVGPGLRKNIIFDFLNENNVEKIESRSIFQFYPMVNLWFDIKIALENKINLVHLTAAPVSVAKIARDGFNINFDVQQAAQPVTYDMRSVYGPLYGGSEHYQYSVKDTVQAVRHYAQSEPQKMQEYNK</sequence>
<comment type="caution">
    <text evidence="1">The sequence shown here is derived from an EMBL/GenBank/DDBJ whole genome shotgun (WGS) entry which is preliminary data.</text>
</comment>
<dbReference type="AlphaFoldDB" id="A0A8I0G3C6"/>
<name>A0A8I0G3C6_CITBR</name>
<dbReference type="SUPFAM" id="SSF51735">
    <property type="entry name" value="NAD(P)-binding Rossmann-fold domains"/>
    <property type="match status" value="1"/>
</dbReference>
<proteinExistence type="predicted"/>
<evidence type="ECO:0000313" key="2">
    <source>
        <dbReference type="Proteomes" id="UP000605024"/>
    </source>
</evidence>
<dbReference type="RefSeq" id="WP_109017429.1">
    <property type="nucleotide sequence ID" value="NZ_CP099374.1"/>
</dbReference>
<dbReference type="Proteomes" id="UP000605024">
    <property type="component" value="Unassembled WGS sequence"/>
</dbReference>